<proteinExistence type="predicted"/>
<dbReference type="EMBL" id="JAIQCV010000001">
    <property type="protein sequence ID" value="KAH1129616.1"/>
    <property type="molecule type" value="Genomic_DNA"/>
</dbReference>
<gene>
    <name evidence="1" type="ORF">J1N35_000994</name>
</gene>
<comment type="caution">
    <text evidence="1">The sequence shown here is derived from an EMBL/GenBank/DDBJ whole genome shotgun (WGS) entry which is preliminary data.</text>
</comment>
<dbReference type="Proteomes" id="UP000828251">
    <property type="component" value="Unassembled WGS sequence"/>
</dbReference>
<name>A0A9D4AKY5_9ROSI</name>
<organism evidence="1 2">
    <name type="scientific">Gossypium stocksii</name>
    <dbReference type="NCBI Taxonomy" id="47602"/>
    <lineage>
        <taxon>Eukaryota</taxon>
        <taxon>Viridiplantae</taxon>
        <taxon>Streptophyta</taxon>
        <taxon>Embryophyta</taxon>
        <taxon>Tracheophyta</taxon>
        <taxon>Spermatophyta</taxon>
        <taxon>Magnoliopsida</taxon>
        <taxon>eudicotyledons</taxon>
        <taxon>Gunneridae</taxon>
        <taxon>Pentapetalae</taxon>
        <taxon>rosids</taxon>
        <taxon>malvids</taxon>
        <taxon>Malvales</taxon>
        <taxon>Malvaceae</taxon>
        <taxon>Malvoideae</taxon>
        <taxon>Gossypium</taxon>
    </lineage>
</organism>
<protein>
    <submittedName>
        <fullName evidence="1">Uncharacterized protein</fullName>
    </submittedName>
</protein>
<sequence>MARLDECTQNSESNGCPPLISINLYLTLVFDEDLYAVMTQAFEITSIEYNLWDGVNQRANHCYRNKLSNLEKTVKVGEDSLAELCQRHQEDNAKVGKMDAQLSIIVRRLNEAQAKIS</sequence>
<evidence type="ECO:0000313" key="2">
    <source>
        <dbReference type="Proteomes" id="UP000828251"/>
    </source>
</evidence>
<dbReference type="AlphaFoldDB" id="A0A9D4AKY5"/>
<keyword evidence="2" id="KW-1185">Reference proteome</keyword>
<evidence type="ECO:0000313" key="1">
    <source>
        <dbReference type="EMBL" id="KAH1129616.1"/>
    </source>
</evidence>
<accession>A0A9D4AKY5</accession>
<reference evidence="1 2" key="1">
    <citation type="journal article" date="2021" name="Plant Biotechnol. J.">
        <title>Multi-omics assisted identification of the key and species-specific regulatory components of drought-tolerant mechanisms in Gossypium stocksii.</title>
        <authorList>
            <person name="Yu D."/>
            <person name="Ke L."/>
            <person name="Zhang D."/>
            <person name="Wu Y."/>
            <person name="Sun Y."/>
            <person name="Mei J."/>
            <person name="Sun J."/>
            <person name="Sun Y."/>
        </authorList>
    </citation>
    <scope>NUCLEOTIDE SEQUENCE [LARGE SCALE GENOMIC DNA]</scope>
    <source>
        <strain evidence="2">cv. E1</strain>
        <tissue evidence="1">Leaf</tissue>
    </source>
</reference>